<keyword evidence="5" id="KW-0539">Nucleus</keyword>
<organism evidence="8 9">
    <name type="scientific">Sorghum bicolor</name>
    <name type="common">Sorghum</name>
    <name type="synonym">Sorghum vulgare</name>
    <dbReference type="NCBI Taxonomy" id="4558"/>
    <lineage>
        <taxon>Eukaryota</taxon>
        <taxon>Viridiplantae</taxon>
        <taxon>Streptophyta</taxon>
        <taxon>Embryophyta</taxon>
        <taxon>Tracheophyta</taxon>
        <taxon>Spermatophyta</taxon>
        <taxon>Magnoliopsida</taxon>
        <taxon>Liliopsida</taxon>
        <taxon>Poales</taxon>
        <taxon>Poaceae</taxon>
        <taxon>PACMAD clade</taxon>
        <taxon>Panicoideae</taxon>
        <taxon>Andropogonodae</taxon>
        <taxon>Andropogoneae</taxon>
        <taxon>Sorghinae</taxon>
        <taxon>Sorghum</taxon>
    </lineage>
</organism>
<dbReference type="PROSITE" id="PS51369">
    <property type="entry name" value="TCP"/>
    <property type="match status" value="1"/>
</dbReference>
<evidence type="ECO:0000256" key="4">
    <source>
        <dbReference type="ARBA" id="ARBA00023163"/>
    </source>
</evidence>
<dbReference type="InterPro" id="IPR005333">
    <property type="entry name" value="Transcription_factor_TCP"/>
</dbReference>
<dbReference type="Pfam" id="PF03634">
    <property type="entry name" value="TCP"/>
    <property type="match status" value="1"/>
</dbReference>
<dbReference type="GO" id="GO:0003677">
    <property type="term" value="F:DNA binding"/>
    <property type="evidence" value="ECO:0007669"/>
    <property type="project" value="UniProtKB-KW"/>
</dbReference>
<accession>A0A921UT96</accession>
<comment type="subcellular location">
    <subcellularLocation>
        <location evidence="1">Nucleus</location>
    </subcellularLocation>
</comment>
<comment type="caution">
    <text evidence="8">The sequence shown here is derived from an EMBL/GenBank/DDBJ whole genome shotgun (WGS) entry which is preliminary data.</text>
</comment>
<dbReference type="PANTHER" id="PTHR31072:SF65">
    <property type="entry name" value="OS09G0410500 PROTEIN"/>
    <property type="match status" value="1"/>
</dbReference>
<feature type="region of interest" description="Disordered" evidence="6">
    <location>
        <begin position="45"/>
        <end position="94"/>
    </location>
</feature>
<protein>
    <recommendedName>
        <fullName evidence="7">TCP domain-containing protein</fullName>
    </recommendedName>
</protein>
<proteinExistence type="predicted"/>
<evidence type="ECO:0000256" key="6">
    <source>
        <dbReference type="SAM" id="MobiDB-lite"/>
    </source>
</evidence>
<keyword evidence="2" id="KW-0805">Transcription regulation</keyword>
<evidence type="ECO:0000256" key="3">
    <source>
        <dbReference type="ARBA" id="ARBA00023125"/>
    </source>
</evidence>
<evidence type="ECO:0000256" key="2">
    <source>
        <dbReference type="ARBA" id="ARBA00023015"/>
    </source>
</evidence>
<feature type="domain" description="TCP" evidence="7">
    <location>
        <begin position="1"/>
        <end position="41"/>
    </location>
</feature>
<evidence type="ECO:0000259" key="7">
    <source>
        <dbReference type="PROSITE" id="PS51369"/>
    </source>
</evidence>
<dbReference type="EMBL" id="CM027681">
    <property type="protein sequence ID" value="KAG0543669.1"/>
    <property type="molecule type" value="Genomic_DNA"/>
</dbReference>
<evidence type="ECO:0000313" key="9">
    <source>
        <dbReference type="Proteomes" id="UP000807115"/>
    </source>
</evidence>
<dbReference type="AlphaFoldDB" id="A0A921UT96"/>
<evidence type="ECO:0000256" key="1">
    <source>
        <dbReference type="ARBA" id="ARBA00004123"/>
    </source>
</evidence>
<dbReference type="GO" id="GO:0005634">
    <property type="term" value="C:nucleus"/>
    <property type="evidence" value="ECO:0007669"/>
    <property type="project" value="UniProtKB-SubCell"/>
</dbReference>
<reference evidence="8" key="2">
    <citation type="submission" date="2020-10" db="EMBL/GenBank/DDBJ databases">
        <authorList>
            <person name="Cooper E.A."/>
            <person name="Brenton Z.W."/>
            <person name="Flinn B.S."/>
            <person name="Jenkins J."/>
            <person name="Shu S."/>
            <person name="Flowers D."/>
            <person name="Luo F."/>
            <person name="Wang Y."/>
            <person name="Xia P."/>
            <person name="Barry K."/>
            <person name="Daum C."/>
            <person name="Lipzen A."/>
            <person name="Yoshinaga Y."/>
            <person name="Schmutz J."/>
            <person name="Saski C."/>
            <person name="Vermerris W."/>
            <person name="Kresovich S."/>
        </authorList>
    </citation>
    <scope>NUCLEOTIDE SEQUENCE</scope>
</reference>
<feature type="compositionally biased region" description="Acidic residues" evidence="6">
    <location>
        <begin position="127"/>
        <end position="141"/>
    </location>
</feature>
<name>A0A921UT96_SORBI</name>
<sequence>MRLSLDVARDFFALQDRLGFDKASKTVDWLLTQSKPAIERLAATDLSQRSVGGGSDDAALSPPTSGAAADGPGKRGGVAEKLSSRSGGSASMEMEHTCDLDRLVSAAPVLREYYYGLSEMMSNDNGGDGDDDGEYEEDGDFLDGMQY</sequence>
<evidence type="ECO:0000313" key="8">
    <source>
        <dbReference type="EMBL" id="KAG0543669.1"/>
    </source>
</evidence>
<keyword evidence="3" id="KW-0238">DNA-binding</keyword>
<keyword evidence="4" id="KW-0804">Transcription</keyword>
<gene>
    <name evidence="8" type="ORF">BDA96_02G209000</name>
</gene>
<reference evidence="8" key="1">
    <citation type="journal article" date="2019" name="BMC Genomics">
        <title>A new reference genome for Sorghum bicolor reveals high levels of sequence similarity between sweet and grain genotypes: implications for the genetics of sugar metabolism.</title>
        <authorList>
            <person name="Cooper E.A."/>
            <person name="Brenton Z.W."/>
            <person name="Flinn B.S."/>
            <person name="Jenkins J."/>
            <person name="Shu S."/>
            <person name="Flowers D."/>
            <person name="Luo F."/>
            <person name="Wang Y."/>
            <person name="Xia P."/>
            <person name="Barry K."/>
            <person name="Daum C."/>
            <person name="Lipzen A."/>
            <person name="Yoshinaga Y."/>
            <person name="Schmutz J."/>
            <person name="Saski C."/>
            <person name="Vermerris W."/>
            <person name="Kresovich S."/>
        </authorList>
    </citation>
    <scope>NUCLEOTIDE SEQUENCE</scope>
</reference>
<dbReference type="PANTHER" id="PTHR31072">
    <property type="entry name" value="TRANSCRIPTION FACTOR TCP4-RELATED"/>
    <property type="match status" value="1"/>
</dbReference>
<dbReference type="GO" id="GO:0003700">
    <property type="term" value="F:DNA-binding transcription factor activity"/>
    <property type="evidence" value="ECO:0007669"/>
    <property type="project" value="InterPro"/>
</dbReference>
<feature type="region of interest" description="Disordered" evidence="6">
    <location>
        <begin position="122"/>
        <end position="147"/>
    </location>
</feature>
<evidence type="ECO:0000256" key="5">
    <source>
        <dbReference type="ARBA" id="ARBA00023242"/>
    </source>
</evidence>
<dbReference type="Proteomes" id="UP000807115">
    <property type="component" value="Chromosome 2"/>
</dbReference>
<dbReference type="InterPro" id="IPR017887">
    <property type="entry name" value="TF_TCP_subgr"/>
</dbReference>